<evidence type="ECO:0000313" key="1">
    <source>
        <dbReference type="EMBL" id="XCD07376.1"/>
    </source>
</evidence>
<accession>A0AAU8B6Z3</accession>
<sequence>MNMDLCKPCAMGLVAEGKNVKQVAGRFGKITCAQCGRRRYGVAYEVTDKKGATRK</sequence>
<dbReference type="EMBL" id="PP511788">
    <property type="protein sequence ID" value="XCD07376.1"/>
    <property type="molecule type" value="Genomic_DNA"/>
</dbReference>
<reference evidence="1" key="1">
    <citation type="submission" date="2024-03" db="EMBL/GenBank/DDBJ databases">
        <title>Diverse circular DNA viruses in blood, oral, and fecal samples of captive lemurs.</title>
        <authorList>
            <person name="Paietta E.N."/>
            <person name="Kraberger S."/>
            <person name="Lund M.C."/>
            <person name="Custer J.M."/>
            <person name="Vargas K.M."/>
            <person name="Ehmke E.E."/>
            <person name="Yoder A.D."/>
            <person name="Varsani A."/>
        </authorList>
    </citation>
    <scope>NUCLEOTIDE SEQUENCE</scope>
    <source>
        <strain evidence="1">Duke_28FF_219</strain>
    </source>
</reference>
<proteinExistence type="predicted"/>
<organism evidence="1">
    <name type="scientific">Dulem virus 34</name>
    <dbReference type="NCBI Taxonomy" id="3145752"/>
    <lineage>
        <taxon>Viruses</taxon>
        <taxon>Duplodnaviria</taxon>
        <taxon>Heunggongvirae</taxon>
        <taxon>Uroviricota</taxon>
        <taxon>Caudoviricetes</taxon>
    </lineage>
</organism>
<protein>
    <submittedName>
        <fullName evidence="1">Uncharacterized protein</fullName>
    </submittedName>
</protein>
<name>A0AAU8B6Z3_9CAUD</name>